<dbReference type="AlphaFoldDB" id="A0AAD7EEF3"/>
<keyword evidence="3" id="KW-1185">Reference proteome</keyword>
<proteinExistence type="predicted"/>
<feature type="compositionally biased region" description="Basic and acidic residues" evidence="1">
    <location>
        <begin position="138"/>
        <end position="157"/>
    </location>
</feature>
<feature type="region of interest" description="Disordered" evidence="1">
    <location>
        <begin position="237"/>
        <end position="263"/>
    </location>
</feature>
<evidence type="ECO:0000313" key="2">
    <source>
        <dbReference type="EMBL" id="KAJ7315360.1"/>
    </source>
</evidence>
<evidence type="ECO:0000256" key="1">
    <source>
        <dbReference type="SAM" id="MobiDB-lite"/>
    </source>
</evidence>
<feature type="region of interest" description="Disordered" evidence="1">
    <location>
        <begin position="1"/>
        <end position="25"/>
    </location>
</feature>
<organism evidence="2 3">
    <name type="scientific">Mycena albidolilacea</name>
    <dbReference type="NCBI Taxonomy" id="1033008"/>
    <lineage>
        <taxon>Eukaryota</taxon>
        <taxon>Fungi</taxon>
        <taxon>Dikarya</taxon>
        <taxon>Basidiomycota</taxon>
        <taxon>Agaricomycotina</taxon>
        <taxon>Agaricomycetes</taxon>
        <taxon>Agaricomycetidae</taxon>
        <taxon>Agaricales</taxon>
        <taxon>Marasmiineae</taxon>
        <taxon>Mycenaceae</taxon>
        <taxon>Mycena</taxon>
    </lineage>
</organism>
<name>A0AAD7EEF3_9AGAR</name>
<feature type="compositionally biased region" description="Basic and acidic residues" evidence="1">
    <location>
        <begin position="116"/>
        <end position="127"/>
    </location>
</feature>
<dbReference type="Proteomes" id="UP001218218">
    <property type="component" value="Unassembled WGS sequence"/>
</dbReference>
<feature type="compositionally biased region" description="Basic and acidic residues" evidence="1">
    <location>
        <begin position="237"/>
        <end position="246"/>
    </location>
</feature>
<comment type="caution">
    <text evidence="2">The sequence shown here is derived from an EMBL/GenBank/DDBJ whole genome shotgun (WGS) entry which is preliminary data.</text>
</comment>
<feature type="compositionally biased region" description="Polar residues" evidence="1">
    <location>
        <begin position="254"/>
        <end position="263"/>
    </location>
</feature>
<accession>A0AAD7EEF3</accession>
<sequence>MRKDGEYAPGHDTPATPDRTSQAKKVREAIDKYSPLLQRRYPIPILRSLDSLRPYAYPAPPPASAPCPHRRYESMTREARRWRGGRGNGCIPASAGRSPLARCGFRYGLGAVRKSSEGYEKRMRSESGDSPSSLQATGRDRRKSDVVVPELRRRQTEGLRATQMDAATCVDEKRVKVYLDPTPSGRTKAGCVGTCGDSSTGGVGDVSGTSPRPASRATAGGARRLVVGREVLKQLHDLEENKDKSNSDIVYGTPPSQIEWTPR</sequence>
<evidence type="ECO:0000313" key="3">
    <source>
        <dbReference type="Proteomes" id="UP001218218"/>
    </source>
</evidence>
<feature type="region of interest" description="Disordered" evidence="1">
    <location>
        <begin position="116"/>
        <end position="159"/>
    </location>
</feature>
<gene>
    <name evidence="2" type="ORF">DFH08DRAFT_942907</name>
</gene>
<feature type="region of interest" description="Disordered" evidence="1">
    <location>
        <begin position="180"/>
        <end position="222"/>
    </location>
</feature>
<dbReference type="EMBL" id="JARIHO010000062">
    <property type="protein sequence ID" value="KAJ7315360.1"/>
    <property type="molecule type" value="Genomic_DNA"/>
</dbReference>
<reference evidence="2" key="1">
    <citation type="submission" date="2023-03" db="EMBL/GenBank/DDBJ databases">
        <title>Massive genome expansion in bonnet fungi (Mycena s.s.) driven by repeated elements and novel gene families across ecological guilds.</title>
        <authorList>
            <consortium name="Lawrence Berkeley National Laboratory"/>
            <person name="Harder C.B."/>
            <person name="Miyauchi S."/>
            <person name="Viragh M."/>
            <person name="Kuo A."/>
            <person name="Thoen E."/>
            <person name="Andreopoulos B."/>
            <person name="Lu D."/>
            <person name="Skrede I."/>
            <person name="Drula E."/>
            <person name="Henrissat B."/>
            <person name="Morin E."/>
            <person name="Kohler A."/>
            <person name="Barry K."/>
            <person name="LaButti K."/>
            <person name="Morin E."/>
            <person name="Salamov A."/>
            <person name="Lipzen A."/>
            <person name="Mereny Z."/>
            <person name="Hegedus B."/>
            <person name="Baldrian P."/>
            <person name="Stursova M."/>
            <person name="Weitz H."/>
            <person name="Taylor A."/>
            <person name="Grigoriev I.V."/>
            <person name="Nagy L.G."/>
            <person name="Martin F."/>
            <person name="Kauserud H."/>
        </authorList>
    </citation>
    <scope>NUCLEOTIDE SEQUENCE</scope>
    <source>
        <strain evidence="2">CBHHK002</strain>
    </source>
</reference>
<protein>
    <submittedName>
        <fullName evidence="2">Uncharacterized protein</fullName>
    </submittedName>
</protein>